<sequence length="156" mass="16296">MAAAALVSLCAALALVLVQFFVQRVGDQELAAARETVAGVASDGAVAVLSYKPESVDQDFSMAEARLTGDFLASYTTLAKDVVGPTAKEKKVTMQASATGAAVESVTPDQASVLVYINQVTTAADNPQTTQSQNAIQVGLTRVDGAWLINQFEPLF</sequence>
<keyword evidence="2" id="KW-0472">Membrane</keyword>
<dbReference type="Proteomes" id="UP000287519">
    <property type="component" value="Unassembled WGS sequence"/>
</dbReference>
<reference evidence="3 4" key="1">
    <citation type="submission" date="2018-11" db="EMBL/GenBank/DDBJ databases">
        <title>Microbial catabolism of amino acid.</title>
        <authorList>
            <person name="Hibi M."/>
            <person name="Ogawa J."/>
        </authorList>
    </citation>
    <scope>NUCLEOTIDE SEQUENCE [LARGE SCALE GENOMIC DNA]</scope>
    <source>
        <strain evidence="3 4">C31-06</strain>
    </source>
</reference>
<evidence type="ECO:0000313" key="4">
    <source>
        <dbReference type="Proteomes" id="UP000287519"/>
    </source>
</evidence>
<dbReference type="PANTHER" id="PTHR37042:SF4">
    <property type="entry name" value="OUTER MEMBRANE PROTEIN RV1973"/>
    <property type="match status" value="1"/>
</dbReference>
<comment type="subcellular location">
    <subcellularLocation>
        <location evidence="1">Membrane</location>
    </subcellularLocation>
</comment>
<dbReference type="PANTHER" id="PTHR37042">
    <property type="entry name" value="OUTER MEMBRANE PROTEIN RV1973"/>
    <property type="match status" value="1"/>
</dbReference>
<protein>
    <recommendedName>
        <fullName evidence="5">Mce-associated membrane protein</fullName>
    </recommendedName>
</protein>
<gene>
    <name evidence="3" type="ORF">Rhow_005179</name>
</gene>
<organism evidence="3 4">
    <name type="scientific">Rhodococcus wratislaviensis</name>
    <name type="common">Tsukamurella wratislaviensis</name>
    <dbReference type="NCBI Taxonomy" id="44752"/>
    <lineage>
        <taxon>Bacteria</taxon>
        <taxon>Bacillati</taxon>
        <taxon>Actinomycetota</taxon>
        <taxon>Actinomycetes</taxon>
        <taxon>Mycobacteriales</taxon>
        <taxon>Nocardiaceae</taxon>
        <taxon>Rhodococcus</taxon>
    </lineage>
</organism>
<accession>A0A402CD44</accession>
<evidence type="ECO:0000256" key="2">
    <source>
        <dbReference type="ARBA" id="ARBA00023136"/>
    </source>
</evidence>
<evidence type="ECO:0000313" key="3">
    <source>
        <dbReference type="EMBL" id="GCE41520.1"/>
    </source>
</evidence>
<dbReference type="EMBL" id="BHYM01000045">
    <property type="protein sequence ID" value="GCE41520.1"/>
    <property type="molecule type" value="Genomic_DNA"/>
</dbReference>
<dbReference type="AlphaFoldDB" id="A0A402CD44"/>
<proteinExistence type="predicted"/>
<comment type="caution">
    <text evidence="3">The sequence shown here is derived from an EMBL/GenBank/DDBJ whole genome shotgun (WGS) entry which is preliminary data.</text>
</comment>
<dbReference type="GO" id="GO:0016020">
    <property type="term" value="C:membrane"/>
    <property type="evidence" value="ECO:0007669"/>
    <property type="project" value="UniProtKB-SubCell"/>
</dbReference>
<name>A0A402CD44_RHOWR</name>
<evidence type="ECO:0000256" key="1">
    <source>
        <dbReference type="ARBA" id="ARBA00004370"/>
    </source>
</evidence>
<keyword evidence="4" id="KW-1185">Reference proteome</keyword>
<evidence type="ECO:0008006" key="5">
    <source>
        <dbReference type="Google" id="ProtNLM"/>
    </source>
</evidence>